<evidence type="ECO:0000313" key="2">
    <source>
        <dbReference type="EMBL" id="KRL14303.1"/>
    </source>
</evidence>
<dbReference type="OrthoDB" id="2312248at2"/>
<dbReference type="EMBL" id="AZEC01000002">
    <property type="protein sequence ID" value="KRL14303.1"/>
    <property type="molecule type" value="Genomic_DNA"/>
</dbReference>
<evidence type="ECO:0000256" key="1">
    <source>
        <dbReference type="SAM" id="Phobius"/>
    </source>
</evidence>
<keyword evidence="3" id="KW-1185">Reference proteome</keyword>
<evidence type="ECO:0000313" key="3">
    <source>
        <dbReference type="Proteomes" id="UP000051330"/>
    </source>
</evidence>
<comment type="caution">
    <text evidence="2">The sequence shown here is derived from an EMBL/GenBank/DDBJ whole genome shotgun (WGS) entry which is preliminary data.</text>
</comment>
<name>A0A0R1N208_9LACO</name>
<sequence length="136" mass="15862">MIFVWVGGIILAIGVKYVFWPAKRADEIVAYKSYLASTNEAAFKYAQQQARNAHLIIGGGTLLLGLFIHWLHWDNFFIIWLFLSVLLTVGIFAYVETKLKKYLIDRDELPRDYVDPDNNLAHKRRHRTIGLRDRLK</sequence>
<dbReference type="Proteomes" id="UP000051330">
    <property type="component" value="Unassembled WGS sequence"/>
</dbReference>
<reference evidence="2 3" key="1">
    <citation type="journal article" date="2015" name="Genome Announc.">
        <title>Expanding the biotechnology potential of lactobacilli through comparative genomics of 213 strains and associated genera.</title>
        <authorList>
            <person name="Sun Z."/>
            <person name="Harris H.M."/>
            <person name="McCann A."/>
            <person name="Guo C."/>
            <person name="Argimon S."/>
            <person name="Zhang W."/>
            <person name="Yang X."/>
            <person name="Jeffery I.B."/>
            <person name="Cooney J.C."/>
            <person name="Kagawa T.F."/>
            <person name="Liu W."/>
            <person name="Song Y."/>
            <person name="Salvetti E."/>
            <person name="Wrobel A."/>
            <person name="Rasinkangas P."/>
            <person name="Parkhill J."/>
            <person name="Rea M.C."/>
            <person name="O'Sullivan O."/>
            <person name="Ritari J."/>
            <person name="Douillard F.P."/>
            <person name="Paul Ross R."/>
            <person name="Yang R."/>
            <person name="Briner A.E."/>
            <person name="Felis G.E."/>
            <person name="de Vos W.M."/>
            <person name="Barrangou R."/>
            <person name="Klaenhammer T.R."/>
            <person name="Caufield P.W."/>
            <person name="Cui Y."/>
            <person name="Zhang H."/>
            <person name="O'Toole P.W."/>
        </authorList>
    </citation>
    <scope>NUCLEOTIDE SEQUENCE [LARGE SCALE GENOMIC DNA]</scope>
    <source>
        <strain evidence="2 3">DSM 12744</strain>
    </source>
</reference>
<keyword evidence="1" id="KW-1133">Transmembrane helix</keyword>
<feature type="transmembrane region" description="Helical" evidence="1">
    <location>
        <begin position="53"/>
        <end position="71"/>
    </location>
</feature>
<keyword evidence="1" id="KW-0812">Transmembrane</keyword>
<keyword evidence="1" id="KW-0472">Membrane</keyword>
<dbReference type="PATRIC" id="fig|1423792.3.peg.1488"/>
<dbReference type="RefSeq" id="WP_057818406.1">
    <property type="nucleotide sequence ID" value="NZ_AZEC01000002.1"/>
</dbReference>
<organism evidence="2 3">
    <name type="scientific">Schleiferilactobacillus perolens DSM 12744</name>
    <dbReference type="NCBI Taxonomy" id="1423792"/>
    <lineage>
        <taxon>Bacteria</taxon>
        <taxon>Bacillati</taxon>
        <taxon>Bacillota</taxon>
        <taxon>Bacilli</taxon>
        <taxon>Lactobacillales</taxon>
        <taxon>Lactobacillaceae</taxon>
        <taxon>Schleiferilactobacillus</taxon>
    </lineage>
</organism>
<gene>
    <name evidence="2" type="ORF">FD09_GL001472</name>
</gene>
<protein>
    <submittedName>
        <fullName evidence="2">Uncharacterized protein</fullName>
    </submittedName>
</protein>
<accession>A0A0R1N208</accession>
<proteinExistence type="predicted"/>
<dbReference type="AlphaFoldDB" id="A0A0R1N208"/>
<dbReference type="STRING" id="1423792.FD09_GL001472"/>
<feature type="transmembrane region" description="Helical" evidence="1">
    <location>
        <begin position="77"/>
        <end position="95"/>
    </location>
</feature>